<gene>
    <name evidence="1" type="ORF">IU449_00175</name>
</gene>
<comment type="caution">
    <text evidence="1">The sequence shown here is derived from an EMBL/GenBank/DDBJ whole genome shotgun (WGS) entry which is preliminary data.</text>
</comment>
<protein>
    <recommendedName>
        <fullName evidence="3">ESAT-6 protein secretion system EspG family protein</fullName>
    </recommendedName>
</protein>
<accession>A0ABS0D3B1</accession>
<reference evidence="1 2" key="1">
    <citation type="submission" date="2020-10" db="EMBL/GenBank/DDBJ databases">
        <title>Identification of Nocardia species via Next-generation sequencing and recognition of intraspecies genetic diversity.</title>
        <authorList>
            <person name="Li P."/>
            <person name="Li P."/>
            <person name="Lu B."/>
        </authorList>
    </citation>
    <scope>NUCLEOTIDE SEQUENCE [LARGE SCALE GENOMIC DNA]</scope>
    <source>
        <strain evidence="1 2">BJ06-0143</strain>
    </source>
</reference>
<dbReference type="Proteomes" id="UP000707731">
    <property type="component" value="Unassembled WGS sequence"/>
</dbReference>
<sequence>MTAISHNARAESGRDAHAWKVLGAIWHPCADNARQIASDPETGFVFCDELADHRCRGSLARAKKDVAGGMDLDHLFQFGDLAFLLPDHPGRLGGNPFDLTFVDLGLTHPFTQSLGGHPQPGRVPLERVGASADDASNRLAEAMRDHREQPGYGQITRTTKLIDLAAEPLVEMADNDAYTEGNVEDYRREVYVSTDRRASKATIKIENPLGNLQIWQATAGEIDRHLERLVALGLRSKAKQHR</sequence>
<proteinExistence type="predicted"/>
<name>A0ABS0D3B1_9NOCA</name>
<evidence type="ECO:0000313" key="1">
    <source>
        <dbReference type="EMBL" id="MBF6352977.1"/>
    </source>
</evidence>
<dbReference type="EMBL" id="JADLQN010000001">
    <property type="protein sequence ID" value="MBF6352977.1"/>
    <property type="molecule type" value="Genomic_DNA"/>
</dbReference>
<evidence type="ECO:0008006" key="3">
    <source>
        <dbReference type="Google" id="ProtNLM"/>
    </source>
</evidence>
<evidence type="ECO:0000313" key="2">
    <source>
        <dbReference type="Proteomes" id="UP000707731"/>
    </source>
</evidence>
<keyword evidence="2" id="KW-1185">Reference proteome</keyword>
<organism evidence="1 2">
    <name type="scientific">Nocardia higoensis</name>
    <dbReference type="NCBI Taxonomy" id="228599"/>
    <lineage>
        <taxon>Bacteria</taxon>
        <taxon>Bacillati</taxon>
        <taxon>Actinomycetota</taxon>
        <taxon>Actinomycetes</taxon>
        <taxon>Mycobacteriales</taxon>
        <taxon>Nocardiaceae</taxon>
        <taxon>Nocardia</taxon>
    </lineage>
</organism>